<gene>
    <name evidence="4" type="ORF">WN72_33220</name>
</gene>
<dbReference type="EMBL" id="CP030050">
    <property type="protein sequence ID" value="QOZ70626.1"/>
    <property type="molecule type" value="Genomic_DNA"/>
</dbReference>
<evidence type="ECO:0000256" key="1">
    <source>
        <dbReference type="ARBA" id="ARBA00022603"/>
    </source>
</evidence>
<name>A0AAE7NSP4_9BRAD</name>
<dbReference type="AlphaFoldDB" id="A0AAE7NSP4"/>
<dbReference type="PANTHER" id="PTHR43464:SF19">
    <property type="entry name" value="UBIQUINONE BIOSYNTHESIS O-METHYLTRANSFERASE, MITOCHONDRIAL"/>
    <property type="match status" value="1"/>
</dbReference>
<dbReference type="PANTHER" id="PTHR43464">
    <property type="entry name" value="METHYLTRANSFERASE"/>
    <property type="match status" value="1"/>
</dbReference>
<proteinExistence type="predicted"/>
<sequence>MVLSLRLSASGFSVRSMKRSRCMVKRIPEDNLMDQVEEKRFEFGRNWHNFIQKNLDTEKVQTSKRHILQFMARSDLNGLTVLDIGCGSGLHSIAMLDAGAARVDGFDYDPDSVRASKFVQSQAGNPANWTAEQGSVLDDAYVAKLPLYDLVYSWGVLHHTGEVWHAIQNAASRVKPGGLFYIALYSADVQKDPTPEFWLDVKRRYVASGWLRRRLMDGWYIWRFEMYRDPRNLPAFLRRVREYKKMRGMNKFTDIRDWLGGWPMEFVYDKEAIDFVEKMGFRLDKIATGEANSEFLFVRKS</sequence>
<dbReference type="SUPFAM" id="SSF53335">
    <property type="entry name" value="S-adenosyl-L-methionine-dependent methyltransferases"/>
    <property type="match status" value="1"/>
</dbReference>
<evidence type="ECO:0000313" key="5">
    <source>
        <dbReference type="Proteomes" id="UP000594015"/>
    </source>
</evidence>
<dbReference type="GO" id="GO:0032259">
    <property type="term" value="P:methylation"/>
    <property type="evidence" value="ECO:0007669"/>
    <property type="project" value="UniProtKB-KW"/>
</dbReference>
<protein>
    <submittedName>
        <fullName evidence="4">Class I SAM-dependent methyltransferase</fullName>
    </submittedName>
</protein>
<keyword evidence="3" id="KW-0949">S-adenosyl-L-methionine</keyword>
<accession>A0AAE7NSP4</accession>
<dbReference type="KEGG" id="barh:WN72_33220"/>
<reference evidence="4 5" key="1">
    <citation type="submission" date="2018-06" db="EMBL/GenBank/DDBJ databases">
        <title>Comparative genomics of Bradyrhizobium nodulating Arachidis hypogaea.</title>
        <authorList>
            <person name="Li Y."/>
        </authorList>
    </citation>
    <scope>NUCLEOTIDE SEQUENCE [LARGE SCALE GENOMIC DNA]</scope>
    <source>
        <strain evidence="4 5">CCBAU 051107</strain>
    </source>
</reference>
<evidence type="ECO:0000256" key="2">
    <source>
        <dbReference type="ARBA" id="ARBA00022679"/>
    </source>
</evidence>
<dbReference type="InterPro" id="IPR029063">
    <property type="entry name" value="SAM-dependent_MTases_sf"/>
</dbReference>
<dbReference type="GO" id="GO:0008168">
    <property type="term" value="F:methyltransferase activity"/>
    <property type="evidence" value="ECO:0007669"/>
    <property type="project" value="UniProtKB-KW"/>
</dbReference>
<dbReference type="Gene3D" id="3.40.50.150">
    <property type="entry name" value="Vaccinia Virus protein VP39"/>
    <property type="match status" value="1"/>
</dbReference>
<evidence type="ECO:0000313" key="4">
    <source>
        <dbReference type="EMBL" id="QOZ70626.1"/>
    </source>
</evidence>
<dbReference type="Proteomes" id="UP000594015">
    <property type="component" value="Chromosome"/>
</dbReference>
<keyword evidence="2" id="KW-0808">Transferase</keyword>
<organism evidence="4 5">
    <name type="scientific">Bradyrhizobium arachidis</name>
    <dbReference type="NCBI Taxonomy" id="858423"/>
    <lineage>
        <taxon>Bacteria</taxon>
        <taxon>Pseudomonadati</taxon>
        <taxon>Pseudomonadota</taxon>
        <taxon>Alphaproteobacteria</taxon>
        <taxon>Hyphomicrobiales</taxon>
        <taxon>Nitrobacteraceae</taxon>
        <taxon>Bradyrhizobium</taxon>
    </lineage>
</organism>
<dbReference type="Pfam" id="PF13489">
    <property type="entry name" value="Methyltransf_23"/>
    <property type="match status" value="1"/>
</dbReference>
<keyword evidence="1 4" id="KW-0489">Methyltransferase</keyword>
<dbReference type="CDD" id="cd02440">
    <property type="entry name" value="AdoMet_MTases"/>
    <property type="match status" value="1"/>
</dbReference>
<evidence type="ECO:0000256" key="3">
    <source>
        <dbReference type="ARBA" id="ARBA00022691"/>
    </source>
</evidence>